<accession>A0A932M1W2</accession>
<dbReference type="GO" id="GO:0003677">
    <property type="term" value="F:DNA binding"/>
    <property type="evidence" value="ECO:0007669"/>
    <property type="project" value="InterPro"/>
</dbReference>
<evidence type="ECO:0000313" key="1">
    <source>
        <dbReference type="EMBL" id="MBI3015895.1"/>
    </source>
</evidence>
<name>A0A932M1W2_UNCTE</name>
<dbReference type="Pfam" id="PF02452">
    <property type="entry name" value="PemK_toxin"/>
    <property type="match status" value="1"/>
</dbReference>
<dbReference type="InterPro" id="IPR011067">
    <property type="entry name" value="Plasmid_toxin/cell-grow_inhib"/>
</dbReference>
<dbReference type="Proteomes" id="UP000741360">
    <property type="component" value="Unassembled WGS sequence"/>
</dbReference>
<evidence type="ECO:0000313" key="2">
    <source>
        <dbReference type="Proteomes" id="UP000741360"/>
    </source>
</evidence>
<dbReference type="SUPFAM" id="SSF50118">
    <property type="entry name" value="Cell growth inhibitor/plasmid maintenance toxic component"/>
    <property type="match status" value="1"/>
</dbReference>
<dbReference type="Gene3D" id="2.30.30.110">
    <property type="match status" value="1"/>
</dbReference>
<gene>
    <name evidence="1" type="ORF">HYY65_12760</name>
</gene>
<sequence>MMIKLSRGDTVLVAFPFVTQTHVQRRRRPALVVQADRYNRRRAAVILAAITSSRAGPHRPSSGRCPRTCLFVHLAPRTQLSYP</sequence>
<proteinExistence type="predicted"/>
<dbReference type="AlphaFoldDB" id="A0A932M1W2"/>
<reference evidence="1" key="1">
    <citation type="submission" date="2020-07" db="EMBL/GenBank/DDBJ databases">
        <title>Huge and variable diversity of episymbiotic CPR bacteria and DPANN archaea in groundwater ecosystems.</title>
        <authorList>
            <person name="He C.Y."/>
            <person name="Keren R."/>
            <person name="Whittaker M."/>
            <person name="Farag I.F."/>
            <person name="Doudna J."/>
            <person name="Cate J.H.D."/>
            <person name="Banfield J.F."/>
        </authorList>
    </citation>
    <scope>NUCLEOTIDE SEQUENCE</scope>
    <source>
        <strain evidence="1">NC_groundwater_717_Ag_S-0.2um_59_8</strain>
    </source>
</reference>
<organism evidence="1 2">
    <name type="scientific">Tectimicrobiota bacterium</name>
    <dbReference type="NCBI Taxonomy" id="2528274"/>
    <lineage>
        <taxon>Bacteria</taxon>
        <taxon>Pseudomonadati</taxon>
        <taxon>Nitrospinota/Tectimicrobiota group</taxon>
        <taxon>Candidatus Tectimicrobiota</taxon>
    </lineage>
</organism>
<protein>
    <submittedName>
        <fullName evidence="1">Type II toxin-antitoxin system PemK/MazF family toxin</fullName>
    </submittedName>
</protein>
<dbReference type="EMBL" id="JACPSX010000245">
    <property type="protein sequence ID" value="MBI3015895.1"/>
    <property type="molecule type" value="Genomic_DNA"/>
</dbReference>
<comment type="caution">
    <text evidence="1">The sequence shown here is derived from an EMBL/GenBank/DDBJ whole genome shotgun (WGS) entry which is preliminary data.</text>
</comment>
<dbReference type="InterPro" id="IPR003477">
    <property type="entry name" value="PemK-like"/>
</dbReference>